<accession>A0ABN6ESF6</accession>
<gene>
    <name evidence="1" type="ORF">PSDVSF_14460</name>
</gene>
<evidence type="ECO:0000313" key="1">
    <source>
        <dbReference type="EMBL" id="BCS88204.1"/>
    </source>
</evidence>
<dbReference type="EMBL" id="AP024485">
    <property type="protein sequence ID" value="BCS88204.1"/>
    <property type="molecule type" value="Genomic_DNA"/>
</dbReference>
<reference evidence="1" key="1">
    <citation type="journal article" date="2022" name="Arch. Microbiol.">
        <title>Pseudodesulfovibrio sediminis sp. nov., a mesophilic and neutrophilic sulfate-reducing bacterium isolated from sediment of a brackish lake.</title>
        <authorList>
            <person name="Takahashi A."/>
            <person name="Kojima H."/>
            <person name="Watanabe M."/>
            <person name="Fukui M."/>
        </authorList>
    </citation>
    <scope>NUCLEOTIDE SEQUENCE</scope>
    <source>
        <strain evidence="1">SF6</strain>
    </source>
</reference>
<dbReference type="PROSITE" id="PS51257">
    <property type="entry name" value="PROKAR_LIPOPROTEIN"/>
    <property type="match status" value="1"/>
</dbReference>
<sequence>MQSLKMFFFVIVISFVLAGCAGKGIPTGELPCSNVQTVVQKSNKGGPVRFNFCLDQVKPGSYVIQGNTNFETFGRITDTRLYLVLAKDREVVKRIPLQVRGKDMDKKLYFYKEFESDEPFDLVFFNWHFKYRF</sequence>
<evidence type="ECO:0000313" key="2">
    <source>
        <dbReference type="Proteomes" id="UP001053296"/>
    </source>
</evidence>
<keyword evidence="2" id="KW-1185">Reference proteome</keyword>
<dbReference type="RefSeq" id="WP_229595625.1">
    <property type="nucleotide sequence ID" value="NZ_AP024485.1"/>
</dbReference>
<name>A0ABN6ESF6_9BACT</name>
<organism evidence="1 2">
    <name type="scientific">Pseudodesulfovibrio sediminis</name>
    <dbReference type="NCBI Taxonomy" id="2810563"/>
    <lineage>
        <taxon>Bacteria</taxon>
        <taxon>Pseudomonadati</taxon>
        <taxon>Thermodesulfobacteriota</taxon>
        <taxon>Desulfovibrionia</taxon>
        <taxon>Desulfovibrionales</taxon>
        <taxon>Desulfovibrionaceae</taxon>
    </lineage>
</organism>
<evidence type="ECO:0008006" key="3">
    <source>
        <dbReference type="Google" id="ProtNLM"/>
    </source>
</evidence>
<proteinExistence type="predicted"/>
<protein>
    <recommendedName>
        <fullName evidence="3">Lipoprotein</fullName>
    </recommendedName>
</protein>
<dbReference type="Proteomes" id="UP001053296">
    <property type="component" value="Chromosome"/>
</dbReference>